<dbReference type="GO" id="GO:0004656">
    <property type="term" value="F:procollagen-proline 4-dioxygenase activity"/>
    <property type="evidence" value="ECO:0007669"/>
    <property type="project" value="TreeGrafter"/>
</dbReference>
<dbReference type="EMBL" id="CM003103">
    <property type="protein sequence ID" value="KUI70940.1"/>
    <property type="molecule type" value="Genomic_DNA"/>
</dbReference>
<dbReference type="Proteomes" id="UP000078559">
    <property type="component" value="Chromosome 6"/>
</dbReference>
<keyword evidence="2" id="KW-0479">Metal-binding</keyword>
<dbReference type="Gene3D" id="2.60.120.620">
    <property type="entry name" value="q2cbj1_9rhob like domain"/>
    <property type="match status" value="1"/>
</dbReference>
<keyword evidence="4" id="KW-0560">Oxidoreductase</keyword>
<dbReference type="SMR" id="A0A194W4G4"/>
<dbReference type="InterPro" id="IPR045054">
    <property type="entry name" value="P4HA-like"/>
</dbReference>
<dbReference type="OrthoDB" id="420380at2759"/>
<dbReference type="PANTHER" id="PTHR10869">
    <property type="entry name" value="PROLYL 4-HYDROXYLASE ALPHA SUBUNIT"/>
    <property type="match status" value="1"/>
</dbReference>
<proteinExistence type="predicted"/>
<evidence type="ECO:0000256" key="5">
    <source>
        <dbReference type="ARBA" id="ARBA00023004"/>
    </source>
</evidence>
<feature type="domain" description="Prolyl 4-hydroxylase alpha subunit" evidence="6">
    <location>
        <begin position="84"/>
        <end position="301"/>
    </location>
</feature>
<protein>
    <submittedName>
        <fullName evidence="7">Prolyl 4-hydroxylase 1</fullName>
    </submittedName>
</protein>
<dbReference type="GO" id="GO:0005506">
    <property type="term" value="F:iron ion binding"/>
    <property type="evidence" value="ECO:0007669"/>
    <property type="project" value="InterPro"/>
</dbReference>
<evidence type="ECO:0000313" key="8">
    <source>
        <dbReference type="Proteomes" id="UP000078559"/>
    </source>
</evidence>
<name>A0A194W4G4_CYTMA</name>
<comment type="cofactor">
    <cofactor evidence="1">
        <name>L-ascorbate</name>
        <dbReference type="ChEBI" id="CHEBI:38290"/>
    </cofactor>
</comment>
<dbReference type="GO" id="GO:0005783">
    <property type="term" value="C:endoplasmic reticulum"/>
    <property type="evidence" value="ECO:0007669"/>
    <property type="project" value="TreeGrafter"/>
</dbReference>
<evidence type="ECO:0000256" key="1">
    <source>
        <dbReference type="ARBA" id="ARBA00001961"/>
    </source>
</evidence>
<keyword evidence="3" id="KW-0223">Dioxygenase</keyword>
<keyword evidence="8" id="KW-1185">Reference proteome</keyword>
<evidence type="ECO:0000259" key="6">
    <source>
        <dbReference type="SMART" id="SM00702"/>
    </source>
</evidence>
<gene>
    <name evidence="7" type="ORF">VM1G_06590</name>
</gene>
<evidence type="ECO:0000313" key="7">
    <source>
        <dbReference type="EMBL" id="KUI70940.1"/>
    </source>
</evidence>
<dbReference type="GO" id="GO:0031418">
    <property type="term" value="F:L-ascorbic acid binding"/>
    <property type="evidence" value="ECO:0007669"/>
    <property type="project" value="InterPro"/>
</dbReference>
<dbReference type="InterPro" id="IPR006620">
    <property type="entry name" value="Pro_4_hyd_alph"/>
</dbReference>
<evidence type="ECO:0000256" key="3">
    <source>
        <dbReference type="ARBA" id="ARBA00022964"/>
    </source>
</evidence>
<dbReference type="AlphaFoldDB" id="A0A194W4G4"/>
<dbReference type="SMART" id="SM00702">
    <property type="entry name" value="P4Hc"/>
    <property type="match status" value="1"/>
</dbReference>
<dbReference type="PANTHER" id="PTHR10869:SF242">
    <property type="entry name" value="PROLYL 4-HYDROXYLASE ALPHA SUBUNIT DOMAIN-CONTAINING PROTEIN"/>
    <property type="match status" value="1"/>
</dbReference>
<organism evidence="7 8">
    <name type="scientific">Cytospora mali</name>
    <name type="common">Apple Valsa canker fungus</name>
    <name type="synonym">Valsa mali</name>
    <dbReference type="NCBI Taxonomy" id="578113"/>
    <lineage>
        <taxon>Eukaryota</taxon>
        <taxon>Fungi</taxon>
        <taxon>Dikarya</taxon>
        <taxon>Ascomycota</taxon>
        <taxon>Pezizomycotina</taxon>
        <taxon>Sordariomycetes</taxon>
        <taxon>Sordariomycetidae</taxon>
        <taxon>Diaporthales</taxon>
        <taxon>Cytosporaceae</taxon>
        <taxon>Cytospora</taxon>
    </lineage>
</organism>
<evidence type="ECO:0000256" key="4">
    <source>
        <dbReference type="ARBA" id="ARBA00023002"/>
    </source>
</evidence>
<sequence length="307" mass="34119">MAFSSIVRVASLIAAAGGVLLLALTIPYALHLEPSLELISFVTHFPVPDFPFPAPLKSTSPSPDTTAFVCAPPAYHTEIISLDPLLIYIHDFLHSDEIDSLLTTAEPLFKPSTVTKYGRKVDTPDRTSSSAGLPLRDSTVRCVLARARAFMGTMMRDADEMGPPQLIRYTAGQYFNIHHDWYDTPQRAYDGSRRTFNRIASFFAILQANCTDGETYFPYVIGPQARVGHNKAVGNAEPRAWKNSDPTWREHEEGGLAFRPIKGNALFWVNLHSNGTGDERTLHAGLPVGEGWKTAMNIWPRQFYPLD</sequence>
<reference evidence="7" key="1">
    <citation type="submission" date="2014-12" db="EMBL/GenBank/DDBJ databases">
        <title>Genome Sequence of Valsa Canker Pathogens Uncovers a Specific Adaption of Colonization on Woody Bark.</title>
        <authorList>
            <person name="Yin Z."/>
            <person name="Liu H."/>
            <person name="Gao X."/>
            <person name="Li Z."/>
            <person name="Song N."/>
            <person name="Ke X."/>
            <person name="Dai Q."/>
            <person name="Wu Y."/>
            <person name="Sun Y."/>
            <person name="Xu J.-R."/>
            <person name="Kang Z.K."/>
            <person name="Wang L."/>
            <person name="Huang L."/>
        </authorList>
    </citation>
    <scope>NUCLEOTIDE SEQUENCE [LARGE SCALE GENOMIC DNA]</scope>
    <source>
        <strain evidence="7">03-8</strain>
    </source>
</reference>
<evidence type="ECO:0000256" key="2">
    <source>
        <dbReference type="ARBA" id="ARBA00022723"/>
    </source>
</evidence>
<accession>A0A194W4G4</accession>
<keyword evidence="5" id="KW-0408">Iron</keyword>